<dbReference type="Proteomes" id="UP001187192">
    <property type="component" value="Unassembled WGS sequence"/>
</dbReference>
<evidence type="ECO:0000313" key="2">
    <source>
        <dbReference type="EMBL" id="GMN37417.1"/>
    </source>
</evidence>
<keyword evidence="3" id="KW-1185">Reference proteome</keyword>
<feature type="region of interest" description="Disordered" evidence="1">
    <location>
        <begin position="61"/>
        <end position="139"/>
    </location>
</feature>
<dbReference type="EMBL" id="BTGU01000007">
    <property type="protein sequence ID" value="GMN37417.1"/>
    <property type="molecule type" value="Genomic_DNA"/>
</dbReference>
<proteinExistence type="predicted"/>
<dbReference type="AlphaFoldDB" id="A0AA87ZNW7"/>
<comment type="caution">
    <text evidence="2">The sequence shown here is derived from an EMBL/GenBank/DDBJ whole genome shotgun (WGS) entry which is preliminary data.</text>
</comment>
<accession>A0AA87ZNW7</accession>
<protein>
    <submittedName>
        <fullName evidence="2">Uncharacterized protein</fullName>
    </submittedName>
</protein>
<feature type="compositionally biased region" description="Gly residues" evidence="1">
    <location>
        <begin position="61"/>
        <end position="85"/>
    </location>
</feature>
<reference evidence="2" key="1">
    <citation type="submission" date="2023-07" db="EMBL/GenBank/DDBJ databases">
        <title>draft genome sequence of fig (Ficus carica).</title>
        <authorList>
            <person name="Takahashi T."/>
            <person name="Nishimura K."/>
        </authorList>
    </citation>
    <scope>NUCLEOTIDE SEQUENCE</scope>
</reference>
<feature type="compositionally biased region" description="Basic and acidic residues" evidence="1">
    <location>
        <begin position="122"/>
        <end position="139"/>
    </location>
</feature>
<sequence length="139" mass="15750">MGKASLLLERERERESCGQLPFPFWVRGWRKGARRWWRSRQWWPPALDLWVMVVTSSVGSVWGGGAQREGGEGWGGEGRNGGGQREGWEEREEREGGRACSVQGRIYAGEGKEGMEGARGWEGGDSREVGERERERDVQ</sequence>
<evidence type="ECO:0000256" key="1">
    <source>
        <dbReference type="SAM" id="MobiDB-lite"/>
    </source>
</evidence>
<organism evidence="2 3">
    <name type="scientific">Ficus carica</name>
    <name type="common">Common fig</name>
    <dbReference type="NCBI Taxonomy" id="3494"/>
    <lineage>
        <taxon>Eukaryota</taxon>
        <taxon>Viridiplantae</taxon>
        <taxon>Streptophyta</taxon>
        <taxon>Embryophyta</taxon>
        <taxon>Tracheophyta</taxon>
        <taxon>Spermatophyta</taxon>
        <taxon>Magnoliopsida</taxon>
        <taxon>eudicotyledons</taxon>
        <taxon>Gunneridae</taxon>
        <taxon>Pentapetalae</taxon>
        <taxon>rosids</taxon>
        <taxon>fabids</taxon>
        <taxon>Rosales</taxon>
        <taxon>Moraceae</taxon>
        <taxon>Ficeae</taxon>
        <taxon>Ficus</taxon>
    </lineage>
</organism>
<gene>
    <name evidence="2" type="ORF">TIFTF001_006790</name>
</gene>
<name>A0AA87ZNW7_FICCA</name>
<feature type="compositionally biased region" description="Basic and acidic residues" evidence="1">
    <location>
        <begin position="86"/>
        <end position="97"/>
    </location>
</feature>
<evidence type="ECO:0000313" key="3">
    <source>
        <dbReference type="Proteomes" id="UP001187192"/>
    </source>
</evidence>